<feature type="compositionally biased region" description="Basic and acidic residues" evidence="2">
    <location>
        <begin position="385"/>
        <end position="397"/>
    </location>
</feature>
<dbReference type="GO" id="GO:0005634">
    <property type="term" value="C:nucleus"/>
    <property type="evidence" value="ECO:0007669"/>
    <property type="project" value="InterPro"/>
</dbReference>
<organism evidence="3 4">
    <name type="scientific">Purpureocillium lilacinum</name>
    <name type="common">Paecilomyces lilacinus</name>
    <dbReference type="NCBI Taxonomy" id="33203"/>
    <lineage>
        <taxon>Eukaryota</taxon>
        <taxon>Fungi</taxon>
        <taxon>Dikarya</taxon>
        <taxon>Ascomycota</taxon>
        <taxon>Pezizomycotina</taxon>
        <taxon>Sordariomycetes</taxon>
        <taxon>Hypocreomycetidae</taxon>
        <taxon>Hypocreales</taxon>
        <taxon>Ophiocordycipitaceae</taxon>
        <taxon>Purpureocillium</taxon>
    </lineage>
</organism>
<dbReference type="InterPro" id="IPR018554">
    <property type="entry name" value="FRQ"/>
</dbReference>
<evidence type="ECO:0000256" key="1">
    <source>
        <dbReference type="SAM" id="Coils"/>
    </source>
</evidence>
<dbReference type="GO" id="GO:0005737">
    <property type="term" value="C:cytoplasm"/>
    <property type="evidence" value="ECO:0007669"/>
    <property type="project" value="InterPro"/>
</dbReference>
<dbReference type="Proteomes" id="UP000245956">
    <property type="component" value="Unassembled WGS sequence"/>
</dbReference>
<dbReference type="AlphaFoldDB" id="A0A2U3DSI1"/>
<dbReference type="Pfam" id="PF09421">
    <property type="entry name" value="FRQ"/>
    <property type="match status" value="1"/>
</dbReference>
<feature type="region of interest" description="Disordered" evidence="2">
    <location>
        <begin position="249"/>
        <end position="293"/>
    </location>
</feature>
<evidence type="ECO:0008006" key="5">
    <source>
        <dbReference type="Google" id="ProtNLM"/>
    </source>
</evidence>
<dbReference type="GO" id="GO:0006355">
    <property type="term" value="P:regulation of DNA-templated transcription"/>
    <property type="evidence" value="ECO:0007669"/>
    <property type="project" value="InterPro"/>
</dbReference>
<evidence type="ECO:0000256" key="2">
    <source>
        <dbReference type="SAM" id="MobiDB-lite"/>
    </source>
</evidence>
<dbReference type="EMBL" id="LCWV01000036">
    <property type="protein sequence ID" value="PWI65221.1"/>
    <property type="molecule type" value="Genomic_DNA"/>
</dbReference>
<accession>A0A2U3DSI1</accession>
<protein>
    <recommendedName>
        <fullName evidence="5">Frequency clock protein</fullName>
    </recommendedName>
</protein>
<sequence length="543" mass="58941">MPVAHNNGVDDYRNVIDDLTVQIHKLKAELRRYTEKGPKTLRTKEVFEIKIHDVPKRKKRELEDILREFAAGLGGPFQSSPSQKNSSKHTKGSHTCSGSCSNSHLQLSASGGNAPITDSGYASMSTGAVSSGNTPGRTPIGSRIKVSEQILTDYRSDTPEGLLPRQVSATDKERKKLVVRRLEQLFTGTGKTTSSHAGHAGAASSTGNGALATALANGTSQKGQQTQAFTLTATESQREARIMPLEQQDVEREGQSWHNEFTPNSDGGHDETNGSRHPEQRPTQPTDLDPDRVQVPSENMEYIRHLGFEAPGMSAGEALSQNAHPNAGGWVYLNVLYNMAQLHLLSVTPNFVRYAVMEFSTKLQVSQDGRKIRWSGGSKGIKLSHVDSEEYSERNSVTEDASNSGSAGQRKRQKSGSSAVVGTNCGSLRTDSYHYTPLFAQQEPLDAQTQPAADGRYSSLRLLGDDEVDQVQWEGIACAASKSRKRYHDGVIIYYKGAPFYADLLGDRGSPDGGLSDGEVAYGQAATERVVSHVPAEGRERIG</sequence>
<feature type="coiled-coil region" evidence="1">
    <location>
        <begin position="9"/>
        <end position="36"/>
    </location>
</feature>
<feature type="compositionally biased region" description="Polar residues" evidence="2">
    <location>
        <begin position="256"/>
        <end position="265"/>
    </location>
</feature>
<feature type="compositionally biased region" description="Polar residues" evidence="2">
    <location>
        <begin position="398"/>
        <end position="407"/>
    </location>
</feature>
<comment type="caution">
    <text evidence="3">The sequence shown here is derived from an EMBL/GenBank/DDBJ whole genome shotgun (WGS) entry which is preliminary data.</text>
</comment>
<keyword evidence="1" id="KW-0175">Coiled coil</keyword>
<feature type="compositionally biased region" description="Polar residues" evidence="2">
    <location>
        <begin position="93"/>
        <end position="107"/>
    </location>
</feature>
<dbReference type="GO" id="GO:0007623">
    <property type="term" value="P:circadian rhythm"/>
    <property type="evidence" value="ECO:0007669"/>
    <property type="project" value="InterPro"/>
</dbReference>
<name>A0A2U3DSI1_PURLI</name>
<gene>
    <name evidence="3" type="ORF">PCL_07271</name>
</gene>
<feature type="region of interest" description="Disordered" evidence="2">
    <location>
        <begin position="73"/>
        <end position="107"/>
    </location>
</feature>
<feature type="region of interest" description="Disordered" evidence="2">
    <location>
        <begin position="385"/>
        <end position="423"/>
    </location>
</feature>
<proteinExistence type="predicted"/>
<evidence type="ECO:0000313" key="4">
    <source>
        <dbReference type="Proteomes" id="UP000245956"/>
    </source>
</evidence>
<feature type="compositionally biased region" description="Basic and acidic residues" evidence="2">
    <location>
        <begin position="267"/>
        <end position="280"/>
    </location>
</feature>
<evidence type="ECO:0000313" key="3">
    <source>
        <dbReference type="EMBL" id="PWI65221.1"/>
    </source>
</evidence>
<reference evidence="3 4" key="1">
    <citation type="journal article" date="2016" name="Front. Microbiol.">
        <title>Genome and transcriptome sequences reveal the specific parasitism of the nematophagous Purpureocillium lilacinum 36-1.</title>
        <authorList>
            <person name="Xie J."/>
            <person name="Li S."/>
            <person name="Mo C."/>
            <person name="Xiao X."/>
            <person name="Peng D."/>
            <person name="Wang G."/>
            <person name="Xiao Y."/>
        </authorList>
    </citation>
    <scope>NUCLEOTIDE SEQUENCE [LARGE SCALE GENOMIC DNA]</scope>
    <source>
        <strain evidence="3 4">36-1</strain>
    </source>
</reference>